<reference evidence="5 6" key="1">
    <citation type="journal article" date="2016" name="Nat. Commun.">
        <title>Thousands of microbial genomes shed light on interconnected biogeochemical processes in an aquifer system.</title>
        <authorList>
            <person name="Anantharaman K."/>
            <person name="Brown C.T."/>
            <person name="Hug L.A."/>
            <person name="Sharon I."/>
            <person name="Castelle C.J."/>
            <person name="Probst A.J."/>
            <person name="Thomas B.C."/>
            <person name="Singh A."/>
            <person name="Wilkins M.J."/>
            <person name="Karaoz U."/>
            <person name="Brodie E.L."/>
            <person name="Williams K.H."/>
            <person name="Hubbard S.S."/>
            <person name="Banfield J.F."/>
        </authorList>
    </citation>
    <scope>NUCLEOTIDE SEQUENCE [LARGE SCALE GENOMIC DNA]</scope>
</reference>
<organism evidence="5 6">
    <name type="scientific">Candidatus Abawacabacteria bacterium RIFCSPHIGHO2_01_FULL_46_8</name>
    <dbReference type="NCBI Taxonomy" id="1817815"/>
    <lineage>
        <taxon>Bacteria</taxon>
        <taxon>Candidatus Abawacaibacteriota</taxon>
    </lineage>
</organism>
<dbReference type="GO" id="GO:0016491">
    <property type="term" value="F:oxidoreductase activity"/>
    <property type="evidence" value="ECO:0007669"/>
    <property type="project" value="UniProtKB-KW"/>
</dbReference>
<keyword evidence="3" id="KW-0786">Thiamine pyrophosphate</keyword>
<keyword evidence="2" id="KW-0560">Oxidoreductase</keyword>
<dbReference type="SUPFAM" id="SSF52518">
    <property type="entry name" value="Thiamin diphosphate-binding fold (THDP-binding)"/>
    <property type="match status" value="1"/>
</dbReference>
<dbReference type="InterPro" id="IPR029061">
    <property type="entry name" value="THDP-binding"/>
</dbReference>
<dbReference type="InterPro" id="IPR005475">
    <property type="entry name" value="Transketolase-like_Pyr-bd"/>
</dbReference>
<dbReference type="FunFam" id="3.40.50.970:FF:000001">
    <property type="entry name" value="Pyruvate dehydrogenase E1 beta subunit"/>
    <property type="match status" value="1"/>
</dbReference>
<gene>
    <name evidence="5" type="ORF">A2788_01780</name>
</gene>
<dbReference type="Pfam" id="PF02779">
    <property type="entry name" value="Transket_pyr"/>
    <property type="match status" value="1"/>
</dbReference>
<dbReference type="Pfam" id="PF02780">
    <property type="entry name" value="Transketolase_C"/>
    <property type="match status" value="1"/>
</dbReference>
<dbReference type="EMBL" id="MEWS01000037">
    <property type="protein sequence ID" value="OGC81556.1"/>
    <property type="molecule type" value="Genomic_DNA"/>
</dbReference>
<sequence>MPKEKINLVEAINLALKEEMTQDKNVIVYGEDVGFEGGVFRVTEGLQKQFGEQRCFDSPLCESGIVGTAIGAAIYGLKPVVEIQFAGFLYSAYDQLISHAARIRTRSRGRFTCPLVVRTPYGGGIKALEHHSESMEAIYAHTPGLKVVIPSGPQEAYGLLRAAIQDPDPVIFLEPTRIYRAIKEEAPAKDLIIPLGKANIVQTGDQVTVIAWGAMLREVKKALALLAQEKDAPAVELIDLRTISPLDTETIVKSVEKTGHCVIVHEAPRSGGIAAEIIARINEKALLSLEAPVKRITGFDTVFPLYQNESLYLPSPEQIAAGIKAVINF</sequence>
<evidence type="ECO:0000256" key="3">
    <source>
        <dbReference type="ARBA" id="ARBA00023052"/>
    </source>
</evidence>
<dbReference type="SUPFAM" id="SSF52922">
    <property type="entry name" value="TK C-terminal domain-like"/>
    <property type="match status" value="1"/>
</dbReference>
<comment type="cofactor">
    <cofactor evidence="1">
        <name>thiamine diphosphate</name>
        <dbReference type="ChEBI" id="CHEBI:58937"/>
    </cofactor>
</comment>
<protein>
    <submittedName>
        <fullName evidence="5">2-oxoisovalerate dehydrogenase</fullName>
    </submittedName>
</protein>
<dbReference type="PANTHER" id="PTHR43257">
    <property type="entry name" value="PYRUVATE DEHYDROGENASE E1 COMPONENT BETA SUBUNIT"/>
    <property type="match status" value="1"/>
</dbReference>
<dbReference type="FunFam" id="3.40.50.920:FF:000001">
    <property type="entry name" value="Pyruvate dehydrogenase E1 beta subunit"/>
    <property type="match status" value="1"/>
</dbReference>
<dbReference type="InterPro" id="IPR009014">
    <property type="entry name" value="Transketo_C/PFOR_II"/>
</dbReference>
<comment type="caution">
    <text evidence="5">The sequence shown here is derived from an EMBL/GenBank/DDBJ whole genome shotgun (WGS) entry which is preliminary data.</text>
</comment>
<dbReference type="Proteomes" id="UP000177521">
    <property type="component" value="Unassembled WGS sequence"/>
</dbReference>
<evidence type="ECO:0000313" key="5">
    <source>
        <dbReference type="EMBL" id="OGC81556.1"/>
    </source>
</evidence>
<evidence type="ECO:0000256" key="1">
    <source>
        <dbReference type="ARBA" id="ARBA00001964"/>
    </source>
</evidence>
<dbReference type="PANTHER" id="PTHR43257:SF2">
    <property type="entry name" value="PYRUVATE DEHYDROGENASE E1 COMPONENT SUBUNIT BETA"/>
    <property type="match status" value="1"/>
</dbReference>
<dbReference type="InterPro" id="IPR033248">
    <property type="entry name" value="Transketolase_C"/>
</dbReference>
<evidence type="ECO:0000256" key="2">
    <source>
        <dbReference type="ARBA" id="ARBA00023002"/>
    </source>
</evidence>
<dbReference type="Gene3D" id="3.40.50.970">
    <property type="match status" value="1"/>
</dbReference>
<feature type="domain" description="Transketolase-like pyrimidine-binding" evidence="4">
    <location>
        <begin position="6"/>
        <end position="181"/>
    </location>
</feature>
<evidence type="ECO:0000313" key="6">
    <source>
        <dbReference type="Proteomes" id="UP000177521"/>
    </source>
</evidence>
<dbReference type="CDD" id="cd07036">
    <property type="entry name" value="TPP_PYR_E1-PDHc-beta_like"/>
    <property type="match status" value="1"/>
</dbReference>
<name>A0A1F4XIV0_9BACT</name>
<dbReference type="SMART" id="SM00861">
    <property type="entry name" value="Transket_pyr"/>
    <property type="match status" value="1"/>
</dbReference>
<evidence type="ECO:0000259" key="4">
    <source>
        <dbReference type="SMART" id="SM00861"/>
    </source>
</evidence>
<dbReference type="AlphaFoldDB" id="A0A1F4XIV0"/>
<proteinExistence type="predicted"/>
<dbReference type="Gene3D" id="3.40.50.920">
    <property type="match status" value="1"/>
</dbReference>
<accession>A0A1F4XIV0</accession>